<keyword evidence="3" id="KW-0862">Zinc</keyword>
<dbReference type="PANTHER" id="PTHR20930:SF0">
    <property type="entry name" value="PROTEIN ILRUN"/>
    <property type="match status" value="1"/>
</dbReference>
<evidence type="ECO:0000313" key="6">
    <source>
        <dbReference type="EMBL" id="GAX17619.1"/>
    </source>
</evidence>
<proteinExistence type="predicted"/>
<dbReference type="Pfam" id="PF00569">
    <property type="entry name" value="ZZ"/>
    <property type="match status" value="1"/>
</dbReference>
<accession>A0A1Z5JUL7</accession>
<protein>
    <recommendedName>
        <fullName evidence="5">ZZ-type domain-containing protein</fullName>
    </recommendedName>
</protein>
<gene>
    <name evidence="6" type="ORF">FisN_18Lh275</name>
</gene>
<dbReference type="SUPFAM" id="SSF57850">
    <property type="entry name" value="RING/U-box"/>
    <property type="match status" value="1"/>
</dbReference>
<sequence length="671" mass="74271">MRYFPNIIIKLGLEDHPEGKALFRRITPRQLRENSGDEPLAYLKKQAVLLFQKAFEDTDVNLACFNVSLTYKDMDGDHMIIHNPEDLTAALKEYAEAGKIKMFAQVRDKPLAPNTASSSPSVHTSTQTTNITTDQESLNVTDAVEHVVGAIASATIMAANQVTRSLRDIKRAERKIIQPIRVATVMRGSCKPNASKKTTKPSPVYRKEEEKVEEKISSDEVSPQLVEEKASSPFENVESERNTAENDEASEKKPGLTLQEDCAVPEKTSDEPLFIHGRHTCDGCLSTPIVGKRFHAIPDYDLCETCFKNYSGDREFAEVELDQDRLFQDRWTTRWDQFRRKGCAFVCKPLPKSPPQTSPTCPFPQSGDRNELEHDLALEEAVRRSLDVLKKEPMEVEVKPSEFIVEEVLRRSDEEAEAEEAAAVEKAIQMSMEEVNKSVTADTPISARSLASKSSFAQDAAGCGDIANDLGEALDKIANEIDEMTLTLGRPDEEKEADDVDSYMEEESSKAIDDASLDGEKGATIIEGSDTALTREWSDAGSRNSWHVVNSDEDGVVVDANAALGRAAQMIGSALFNSDMERSAPTAPYESVASVSSVPATVHLDRTVPTTVVPDQLERWALQLTQLHELGFLNDQVNVETIERLAAANIGVNSTDEVSVQQVIDEMMKDW</sequence>
<keyword evidence="2" id="KW-0863">Zinc-finger</keyword>
<keyword evidence="7" id="KW-1185">Reference proteome</keyword>
<reference evidence="6 7" key="1">
    <citation type="journal article" date="2015" name="Plant Cell">
        <title>Oil accumulation by the oleaginous diatom Fistulifera solaris as revealed by the genome and transcriptome.</title>
        <authorList>
            <person name="Tanaka T."/>
            <person name="Maeda Y."/>
            <person name="Veluchamy A."/>
            <person name="Tanaka M."/>
            <person name="Abida H."/>
            <person name="Marechal E."/>
            <person name="Bowler C."/>
            <person name="Muto M."/>
            <person name="Sunaga Y."/>
            <person name="Tanaka M."/>
            <person name="Yoshino T."/>
            <person name="Taniguchi T."/>
            <person name="Fukuda Y."/>
            <person name="Nemoto M."/>
            <person name="Matsumoto M."/>
            <person name="Wong P.S."/>
            <person name="Aburatani S."/>
            <person name="Fujibuchi W."/>
        </authorList>
    </citation>
    <scope>NUCLEOTIDE SEQUENCE [LARGE SCALE GENOMIC DNA]</scope>
    <source>
        <strain evidence="6 7">JPCC DA0580</strain>
    </source>
</reference>
<dbReference type="OrthoDB" id="49647at2759"/>
<dbReference type="CDD" id="cd02249">
    <property type="entry name" value="ZZ"/>
    <property type="match status" value="1"/>
</dbReference>
<dbReference type="InParanoid" id="A0A1Z5JUL7"/>
<dbReference type="AlphaFoldDB" id="A0A1Z5JUL7"/>
<evidence type="ECO:0000256" key="1">
    <source>
        <dbReference type="ARBA" id="ARBA00022723"/>
    </source>
</evidence>
<evidence type="ECO:0000259" key="5">
    <source>
        <dbReference type="SMART" id="SM00291"/>
    </source>
</evidence>
<organism evidence="6 7">
    <name type="scientific">Fistulifera solaris</name>
    <name type="common">Oleaginous diatom</name>
    <dbReference type="NCBI Taxonomy" id="1519565"/>
    <lineage>
        <taxon>Eukaryota</taxon>
        <taxon>Sar</taxon>
        <taxon>Stramenopiles</taxon>
        <taxon>Ochrophyta</taxon>
        <taxon>Bacillariophyta</taxon>
        <taxon>Bacillariophyceae</taxon>
        <taxon>Bacillariophycidae</taxon>
        <taxon>Naviculales</taxon>
        <taxon>Naviculaceae</taxon>
        <taxon>Fistulifera</taxon>
    </lineage>
</organism>
<keyword evidence="1" id="KW-0479">Metal-binding</keyword>
<evidence type="ECO:0000313" key="7">
    <source>
        <dbReference type="Proteomes" id="UP000198406"/>
    </source>
</evidence>
<evidence type="ECO:0000256" key="2">
    <source>
        <dbReference type="ARBA" id="ARBA00022771"/>
    </source>
</evidence>
<dbReference type="InterPro" id="IPR043145">
    <property type="entry name" value="Znf_ZZ_sf"/>
</dbReference>
<dbReference type="PANTHER" id="PTHR20930">
    <property type="entry name" value="OVARIAN CARCINOMA ANTIGEN CA125-RELATED"/>
    <property type="match status" value="1"/>
</dbReference>
<feature type="compositionally biased region" description="Basic and acidic residues" evidence="4">
    <location>
        <begin position="205"/>
        <end position="218"/>
    </location>
</feature>
<evidence type="ECO:0000256" key="4">
    <source>
        <dbReference type="SAM" id="MobiDB-lite"/>
    </source>
</evidence>
<comment type="caution">
    <text evidence="6">The sequence shown here is derived from an EMBL/GenBank/DDBJ whole genome shotgun (WGS) entry which is preliminary data.</text>
</comment>
<dbReference type="GO" id="GO:0008270">
    <property type="term" value="F:zinc ion binding"/>
    <property type="evidence" value="ECO:0007669"/>
    <property type="project" value="UniProtKB-KW"/>
</dbReference>
<name>A0A1Z5JUL7_FISSO</name>
<dbReference type="EMBL" id="BDSP01000118">
    <property type="protein sequence ID" value="GAX17619.1"/>
    <property type="molecule type" value="Genomic_DNA"/>
</dbReference>
<dbReference type="Gene3D" id="3.30.60.90">
    <property type="match status" value="1"/>
</dbReference>
<feature type="compositionally biased region" description="Polar residues" evidence="4">
    <location>
        <begin position="114"/>
        <end position="123"/>
    </location>
</feature>
<feature type="domain" description="ZZ-type" evidence="5">
    <location>
        <begin position="275"/>
        <end position="316"/>
    </location>
</feature>
<dbReference type="SMART" id="SM00291">
    <property type="entry name" value="ZnF_ZZ"/>
    <property type="match status" value="1"/>
</dbReference>
<feature type="compositionally biased region" description="Basic and acidic residues" evidence="4">
    <location>
        <begin position="238"/>
        <end position="254"/>
    </location>
</feature>
<evidence type="ECO:0000256" key="3">
    <source>
        <dbReference type="ARBA" id="ARBA00022833"/>
    </source>
</evidence>
<dbReference type="Proteomes" id="UP000198406">
    <property type="component" value="Unassembled WGS sequence"/>
</dbReference>
<feature type="region of interest" description="Disordered" evidence="4">
    <location>
        <begin position="189"/>
        <end position="256"/>
    </location>
</feature>
<dbReference type="InterPro" id="IPR000433">
    <property type="entry name" value="Znf_ZZ"/>
</dbReference>
<feature type="region of interest" description="Disordered" evidence="4">
    <location>
        <begin position="111"/>
        <end position="131"/>
    </location>
</feature>